<dbReference type="InterPro" id="IPR006684">
    <property type="entry name" value="YbgC/YbaW"/>
</dbReference>
<name>A0ABM8V808_THEXY</name>
<protein>
    <submittedName>
        <fullName evidence="3">UPF0670 protein</fullName>
    </submittedName>
</protein>
<dbReference type="PIRSF" id="PIRSF003230">
    <property type="entry name" value="YbgC"/>
    <property type="match status" value="1"/>
</dbReference>
<organism evidence="3 4">
    <name type="scientific">Thermobacillus xylanilyticus</name>
    <dbReference type="NCBI Taxonomy" id="76633"/>
    <lineage>
        <taxon>Bacteria</taxon>
        <taxon>Bacillati</taxon>
        <taxon>Bacillota</taxon>
        <taxon>Bacilli</taxon>
        <taxon>Bacillales</taxon>
        <taxon>Paenibacillaceae</taxon>
        <taxon>Thermobacillus</taxon>
    </lineage>
</organism>
<keyword evidence="2" id="KW-0378">Hydrolase</keyword>
<dbReference type="InterPro" id="IPR029069">
    <property type="entry name" value="HotDog_dom_sf"/>
</dbReference>
<evidence type="ECO:0000313" key="3">
    <source>
        <dbReference type="EMBL" id="CAG5091936.1"/>
    </source>
</evidence>
<sequence length="157" mass="18131">MASHWHLFPLRVRYQETDRMDVVFYANYVTWFEIGRTEFIRHAGWPYRKVEDAGLLLPVVDLNVRYEQPARYDDRIVICTRLREVSPLRLNFDSQVRLIGEDEQPPATADADGQLPGRLLAAGGTGHVWLNRDWKPTRLDRAAPELYALLRRLAGGG</sequence>
<evidence type="ECO:0000256" key="1">
    <source>
        <dbReference type="ARBA" id="ARBA00005953"/>
    </source>
</evidence>
<comment type="caution">
    <text evidence="3">The sequence shown here is derived from an EMBL/GenBank/DDBJ whole genome shotgun (WGS) entry which is preliminary data.</text>
</comment>
<accession>A0ABM8V808</accession>
<comment type="similarity">
    <text evidence="1">Belongs to the 4-hydroxybenzoyl-CoA thioesterase family.</text>
</comment>
<evidence type="ECO:0000313" key="4">
    <source>
        <dbReference type="Proteomes" id="UP000681526"/>
    </source>
</evidence>
<dbReference type="CDD" id="cd00586">
    <property type="entry name" value="4HBT"/>
    <property type="match status" value="1"/>
</dbReference>
<dbReference type="EMBL" id="CAJRAY010000085">
    <property type="protein sequence ID" value="CAG5091936.1"/>
    <property type="molecule type" value="Genomic_DNA"/>
</dbReference>
<dbReference type="PANTHER" id="PTHR31793:SF27">
    <property type="entry name" value="NOVEL THIOESTERASE SUPERFAMILY DOMAIN AND SAPOSIN A-TYPE DOMAIN CONTAINING PROTEIN (0610012H03RIK)"/>
    <property type="match status" value="1"/>
</dbReference>
<keyword evidence="4" id="KW-1185">Reference proteome</keyword>
<evidence type="ECO:0000256" key="2">
    <source>
        <dbReference type="ARBA" id="ARBA00022801"/>
    </source>
</evidence>
<proteinExistence type="inferred from homology"/>
<dbReference type="SUPFAM" id="SSF54637">
    <property type="entry name" value="Thioesterase/thiol ester dehydrase-isomerase"/>
    <property type="match status" value="1"/>
</dbReference>
<gene>
    <name evidence="3" type="primary">txxe 2710-yneP</name>
    <name evidence="3" type="ORF">TXXE_17145</name>
</gene>
<dbReference type="InterPro" id="IPR050563">
    <property type="entry name" value="4-hydroxybenzoyl-CoA_TE"/>
</dbReference>
<dbReference type="Pfam" id="PF13279">
    <property type="entry name" value="4HBT_2"/>
    <property type="match status" value="1"/>
</dbReference>
<dbReference type="Gene3D" id="3.10.129.10">
    <property type="entry name" value="Hotdog Thioesterase"/>
    <property type="match status" value="1"/>
</dbReference>
<dbReference type="Proteomes" id="UP000681526">
    <property type="component" value="Unassembled WGS sequence"/>
</dbReference>
<reference evidence="3 4" key="1">
    <citation type="submission" date="2021-04" db="EMBL/GenBank/DDBJ databases">
        <authorList>
            <person name="Rakotoarivonina H."/>
        </authorList>
    </citation>
    <scope>NUCLEOTIDE SEQUENCE [LARGE SCALE GENOMIC DNA]</scope>
    <source>
        <strain evidence="3 4">XE</strain>
    </source>
</reference>
<dbReference type="NCBIfam" id="TIGR00051">
    <property type="entry name" value="YbgC/FadM family acyl-CoA thioesterase"/>
    <property type="match status" value="1"/>
</dbReference>
<dbReference type="RefSeq" id="WP_213486125.1">
    <property type="nucleotide sequence ID" value="NZ_CAJRAY010000085.1"/>
</dbReference>
<dbReference type="PANTHER" id="PTHR31793">
    <property type="entry name" value="4-HYDROXYBENZOYL-COA THIOESTERASE FAMILY MEMBER"/>
    <property type="match status" value="1"/>
</dbReference>